<feature type="region of interest" description="Disordered" evidence="2">
    <location>
        <begin position="329"/>
        <end position="348"/>
    </location>
</feature>
<feature type="region of interest" description="Disordered" evidence="2">
    <location>
        <begin position="1294"/>
        <end position="1362"/>
    </location>
</feature>
<protein>
    <submittedName>
        <fullName evidence="4">Uncharacterized protein</fullName>
    </submittedName>
</protein>
<feature type="compositionally biased region" description="Polar residues" evidence="2">
    <location>
        <begin position="1077"/>
        <end position="1094"/>
    </location>
</feature>
<sequence length="1614" mass="178802">MWAKLTTALKPRQDSSQSGDVMAGVYEQHPNLSVFHNDSAPFRRNNDSQRSASPMKLPAITKKVKSTFGIHGNSSQLSVGPSTPGPSEFDPYDISRPSTSQGKRRSSFNILRRGSNDELRQPDQARSLSRADERPGEPVTPFEGKNGSVRSILRDRNTPGTGQNVRFFSRDAYRMLSPDQSMESEYQSAMAATQYNTPSSAPPTSESFMDRLQRSPPNDGNTSSGSIPRFNSGPKSPKSRPTITEIFPSPEASEMMSVDTSAQLPPIPAPDFNLFDVSQDLDLPVGPPPGLDFEDDEGGKPMTSTPFRDKGKGKAEPEPEEIAVEVDESIFHSQEKSPRLPPALHDRSNSFSLGQTLFYSMAHGQSKRSSTASARDTPTSAKSSPMSANDASSASAASSPSTKSRGRALSDTVFMSMLRSPSPKQPEADINDESSSDLIVYSSQRGEPDPFSANANTYYTPQTMIPATPPDAAARATHERQQSHPEQAELIFSLQTQLALQTELCGQFETDLRARDELVEVLGKKLDAVEREEGKKRAVLKQWKKKVMELERACRLLEEEVDTSRQESAERSLMDMASGDALMSLHRQIADLERERKGWERKEDMLREEIQGLERNVREKGDDIEKLKETLATRDESERELKLGISMVKEQMEMMGNVSLGFIDENELKKIGAESTRNSLNGDANWMEEKRELVATLEREQAEKAELADEVEGYKQQLDEHDAKFKVLKDELDAQWEHAERASETIEAAETAKRELEKERDALKAELEEMNERLEAMDAELTEADQRLSQDDADFQALAEEREAMDKERDELLEKIRVDEEETEAIKQSLQASQDRILELEQERKYALDNVARLEENIRRRDTEASTYSQRVLEREAELESLREQLSRESREHAVALEDAEHQNRSSLDRIADFKTELDRLRRQVHSLQQESADKEVKIVQLNKQHSQDKQDIQGFNIALDSKQQELELIKRKMGVRGTAGATPAQPSKTATHSRRDSAIFSTPTLSSRPPSVLSDAGTDGGSGSTGKMPALSKSTRLNTSTSKPPVRAVGSMGPPPAPITKPRVSGTPTPAGPSGLSRSTSARPSSTISTSTPVAHRRVASSTLDQATSRVVKARQTVNASPAPGEKENMKSDASRPSSRARVAVPAHWTCTVVRVHGMQLMRPERSWRPIVTIEVDDHALTETLLGSDGQNVNLRDVRQLHGASGMSRIEVKVYHKAQSKKKGKRRSLVGTASGSLGELYKRHGMDPRLELRLQCQNPTSRSVASKGRPQNGAVIHLRLRPPADFLSPVSTFVEEEEVSASDSEDSESSSSSGSTTVVTPVVETQPTTHLRRRRRRRGFLSDDESCSESESDEDDEKPSFLLDDDEQECAPASPVKITLNPITWVSALNILPQNTQEIKVPIPQPNVAERVLGSFTRYYELQSCNSRYESTWDALIVDLRAEWSISAAVLGTLCGLNAAIFSLGPGSLFEVNSTAEAALTAAIVASVLGLMCTGWMWIRYGFTKPSIAQTRAQDFFSTPEVPSYFFFALSARMPAILGFFTGGGLVVFLTIIAWNSWPGAVMFGCFAVGLLMGLQWFVWGILYGVRALRRAWAFVFGRWTSAEDGPETKQEC</sequence>
<feature type="region of interest" description="Disordered" evidence="2">
    <location>
        <begin position="35"/>
        <end position="166"/>
    </location>
</feature>
<feature type="compositionally biased region" description="Low complexity" evidence="2">
    <location>
        <begin position="1310"/>
        <end position="1330"/>
    </location>
</feature>
<feature type="region of interest" description="Disordered" evidence="2">
    <location>
        <begin position="178"/>
        <end position="320"/>
    </location>
</feature>
<feature type="region of interest" description="Disordered" evidence="2">
    <location>
        <begin position="975"/>
        <end position="1144"/>
    </location>
</feature>
<proteinExistence type="predicted"/>
<feature type="compositionally biased region" description="Acidic residues" evidence="2">
    <location>
        <begin position="1295"/>
        <end position="1309"/>
    </location>
</feature>
<feature type="compositionally biased region" description="Polar residues" evidence="2">
    <location>
        <begin position="178"/>
        <end position="207"/>
    </location>
</feature>
<keyword evidence="1" id="KW-0175">Coiled coil</keyword>
<feature type="compositionally biased region" description="Polar residues" evidence="2">
    <location>
        <begin position="215"/>
        <end position="226"/>
    </location>
</feature>
<feature type="transmembrane region" description="Helical" evidence="3">
    <location>
        <begin position="1479"/>
        <end position="1500"/>
    </location>
</feature>
<dbReference type="EMBL" id="DF846343">
    <property type="protein sequence ID" value="GAT50272.1"/>
    <property type="molecule type" value="Genomic_DNA"/>
</dbReference>
<feature type="compositionally biased region" description="Polar residues" evidence="2">
    <location>
        <begin position="1033"/>
        <end position="1044"/>
    </location>
</feature>
<feature type="compositionally biased region" description="Polar residues" evidence="2">
    <location>
        <begin position="1101"/>
        <end position="1110"/>
    </location>
</feature>
<feature type="coiled-coil region" evidence="1">
    <location>
        <begin position="687"/>
        <end position="945"/>
    </location>
</feature>
<evidence type="ECO:0000256" key="3">
    <source>
        <dbReference type="SAM" id="Phobius"/>
    </source>
</evidence>
<evidence type="ECO:0000313" key="5">
    <source>
        <dbReference type="Proteomes" id="UP000815677"/>
    </source>
</evidence>
<feature type="compositionally biased region" description="Acidic residues" evidence="2">
    <location>
        <begin position="1343"/>
        <end position="1362"/>
    </location>
</feature>
<feature type="compositionally biased region" description="Polar residues" evidence="2">
    <location>
        <begin position="1000"/>
        <end position="1010"/>
    </location>
</feature>
<feature type="compositionally biased region" description="Low complexity" evidence="2">
    <location>
        <begin position="383"/>
        <end position="401"/>
    </location>
</feature>
<evidence type="ECO:0000256" key="1">
    <source>
        <dbReference type="SAM" id="Coils"/>
    </source>
</evidence>
<name>A0ABQ0LID8_MYCCL</name>
<dbReference type="Gene3D" id="1.10.287.1490">
    <property type="match status" value="1"/>
</dbReference>
<feature type="transmembrane region" description="Helical" evidence="3">
    <location>
        <begin position="1537"/>
        <end position="1556"/>
    </location>
</feature>
<reference evidence="4" key="1">
    <citation type="submission" date="2014-09" db="EMBL/GenBank/DDBJ databases">
        <title>Genome sequence of the luminous mushroom Mycena chlorophos for searching fungal bioluminescence genes.</title>
        <authorList>
            <person name="Tanaka Y."/>
            <person name="Kasuga D."/>
            <person name="Oba Y."/>
            <person name="Hase S."/>
            <person name="Sato K."/>
            <person name="Oba Y."/>
            <person name="Sakakibara Y."/>
        </authorList>
    </citation>
    <scope>NUCLEOTIDE SEQUENCE</scope>
</reference>
<dbReference type="InterPro" id="IPR018159">
    <property type="entry name" value="Spectrin/alpha-actinin"/>
</dbReference>
<dbReference type="Proteomes" id="UP000815677">
    <property type="component" value="Unassembled WGS sequence"/>
</dbReference>
<evidence type="ECO:0000256" key="2">
    <source>
        <dbReference type="SAM" id="MobiDB-lite"/>
    </source>
</evidence>
<organism evidence="4 5">
    <name type="scientific">Mycena chlorophos</name>
    <name type="common">Agaric fungus</name>
    <name type="synonym">Agaricus chlorophos</name>
    <dbReference type="NCBI Taxonomy" id="658473"/>
    <lineage>
        <taxon>Eukaryota</taxon>
        <taxon>Fungi</taxon>
        <taxon>Dikarya</taxon>
        <taxon>Basidiomycota</taxon>
        <taxon>Agaricomycotina</taxon>
        <taxon>Agaricomycetes</taxon>
        <taxon>Agaricomycetidae</taxon>
        <taxon>Agaricales</taxon>
        <taxon>Marasmiineae</taxon>
        <taxon>Mycenaceae</taxon>
        <taxon>Mycena</taxon>
    </lineage>
</organism>
<gene>
    <name evidence="4" type="ORF">MCHLO_07529</name>
</gene>
<keyword evidence="3" id="KW-0812">Transmembrane</keyword>
<feature type="region of interest" description="Disordered" evidence="2">
    <location>
        <begin position="362"/>
        <end position="408"/>
    </location>
</feature>
<feature type="compositionally biased region" description="Polar residues" evidence="2">
    <location>
        <begin position="367"/>
        <end position="382"/>
    </location>
</feature>
<evidence type="ECO:0000313" key="4">
    <source>
        <dbReference type="EMBL" id="GAT50272.1"/>
    </source>
</evidence>
<feature type="transmembrane region" description="Helical" evidence="3">
    <location>
        <begin position="1562"/>
        <end position="1584"/>
    </location>
</feature>
<keyword evidence="3" id="KW-1133">Transmembrane helix</keyword>
<feature type="compositionally biased region" description="Basic and acidic residues" evidence="2">
    <location>
        <begin position="1126"/>
        <end position="1135"/>
    </location>
</feature>
<keyword evidence="3" id="KW-0472">Membrane</keyword>
<feature type="region of interest" description="Disordered" evidence="2">
    <location>
        <begin position="1"/>
        <end position="23"/>
    </location>
</feature>
<dbReference type="PANTHER" id="PTHR45615">
    <property type="entry name" value="MYOSIN HEAVY CHAIN, NON-MUSCLE"/>
    <property type="match status" value="1"/>
</dbReference>
<feature type="compositionally biased region" description="Basic and acidic residues" evidence="2">
    <location>
        <begin position="114"/>
        <end position="136"/>
    </location>
</feature>
<dbReference type="CDD" id="cd00176">
    <property type="entry name" value="SPEC"/>
    <property type="match status" value="1"/>
</dbReference>
<feature type="region of interest" description="Disordered" evidence="2">
    <location>
        <begin position="1259"/>
        <end position="1278"/>
    </location>
</feature>
<dbReference type="PANTHER" id="PTHR45615:SF40">
    <property type="entry name" value="MYOSIN HEAVY CHAIN, NON-MUSCLE"/>
    <property type="match status" value="1"/>
</dbReference>
<feature type="compositionally biased region" description="Polar residues" evidence="2">
    <location>
        <begin position="72"/>
        <end position="81"/>
    </location>
</feature>
<feature type="coiled-coil region" evidence="1">
    <location>
        <begin position="540"/>
        <end position="630"/>
    </location>
</feature>
<keyword evidence="5" id="KW-1185">Reference proteome</keyword>
<feature type="compositionally biased region" description="Basic residues" evidence="2">
    <location>
        <begin position="1331"/>
        <end position="1340"/>
    </location>
</feature>
<accession>A0ABQ0LID8</accession>
<feature type="compositionally biased region" description="Basic and acidic residues" evidence="2">
    <location>
        <begin position="307"/>
        <end position="317"/>
    </location>
</feature>